<evidence type="ECO:0000256" key="19">
    <source>
        <dbReference type="ARBA" id="ARBA00033239"/>
    </source>
</evidence>
<dbReference type="InterPro" id="IPR044492">
    <property type="entry name" value="P_typ_ATPase_HD_dom"/>
</dbReference>
<dbReference type="NCBIfam" id="TIGR00003">
    <property type="entry name" value="copper ion binding protein"/>
    <property type="match status" value="2"/>
</dbReference>
<dbReference type="SUPFAM" id="SSF81665">
    <property type="entry name" value="Calcium ATPase, transmembrane domain M"/>
    <property type="match status" value="1"/>
</dbReference>
<dbReference type="PROSITE" id="PS00154">
    <property type="entry name" value="ATPASE_E1_E2"/>
    <property type="match status" value="1"/>
</dbReference>
<evidence type="ECO:0000256" key="5">
    <source>
        <dbReference type="ARBA" id="ARBA00022448"/>
    </source>
</evidence>
<dbReference type="PRINTS" id="PR00119">
    <property type="entry name" value="CATATPASE"/>
</dbReference>
<evidence type="ECO:0000256" key="6">
    <source>
        <dbReference type="ARBA" id="ARBA00022692"/>
    </source>
</evidence>
<keyword evidence="14 21" id="KW-1133">Transmembrane helix</keyword>
<dbReference type="Gene3D" id="3.40.1110.10">
    <property type="entry name" value="Calcium-transporting ATPase, cytoplasmic domain N"/>
    <property type="match status" value="1"/>
</dbReference>
<keyword evidence="11 21" id="KW-0067">ATP-binding</keyword>
<evidence type="ECO:0000256" key="11">
    <source>
        <dbReference type="ARBA" id="ARBA00022840"/>
    </source>
</evidence>
<dbReference type="GO" id="GO:0005886">
    <property type="term" value="C:plasma membrane"/>
    <property type="evidence" value="ECO:0007669"/>
    <property type="project" value="UniProtKB-SubCell"/>
</dbReference>
<evidence type="ECO:0000256" key="9">
    <source>
        <dbReference type="ARBA" id="ARBA00022741"/>
    </source>
</evidence>
<dbReference type="RefSeq" id="WP_232518026.1">
    <property type="nucleotide sequence ID" value="NZ_AP019697.1"/>
</dbReference>
<dbReference type="InterPro" id="IPR006122">
    <property type="entry name" value="HMA_Cu_ion-bd"/>
</dbReference>
<dbReference type="InterPro" id="IPR027256">
    <property type="entry name" value="P-typ_ATPase_IB"/>
</dbReference>
<dbReference type="Pfam" id="PF00403">
    <property type="entry name" value="HMA"/>
    <property type="match status" value="4"/>
</dbReference>
<dbReference type="Gene3D" id="3.30.70.100">
    <property type="match status" value="4"/>
</dbReference>
<keyword evidence="5" id="KW-0813">Transport</keyword>
<keyword evidence="12" id="KW-0460">Magnesium</keyword>
<dbReference type="GeneID" id="92716604"/>
<feature type="domain" description="HMA" evidence="22">
    <location>
        <begin position="6"/>
        <end position="69"/>
    </location>
</feature>
<evidence type="ECO:0000256" key="14">
    <source>
        <dbReference type="ARBA" id="ARBA00022989"/>
    </source>
</evidence>
<dbReference type="SUPFAM" id="SSF55008">
    <property type="entry name" value="HMA, heavy metal-associated domain"/>
    <property type="match status" value="4"/>
</dbReference>
<gene>
    <name evidence="23" type="ORF">Dia5BBH33_13730</name>
</gene>
<reference evidence="24" key="1">
    <citation type="submission" date="2019-05" db="EMBL/GenBank/DDBJ databases">
        <title>Complete genome sequencing of Dialister sp. strain 5BBH33.</title>
        <authorList>
            <person name="Sakamoto M."/>
            <person name="Murakami T."/>
            <person name="Mori H."/>
        </authorList>
    </citation>
    <scope>NUCLEOTIDE SEQUENCE [LARGE SCALE GENOMIC DNA]</scope>
    <source>
        <strain evidence="24">5BBH33</strain>
    </source>
</reference>
<evidence type="ECO:0000256" key="3">
    <source>
        <dbReference type="ARBA" id="ARBA00012517"/>
    </source>
</evidence>
<proteinExistence type="inferred from homology"/>
<dbReference type="InterPro" id="IPR001757">
    <property type="entry name" value="P_typ_ATPase"/>
</dbReference>
<dbReference type="GO" id="GO:0055070">
    <property type="term" value="P:copper ion homeostasis"/>
    <property type="evidence" value="ECO:0007669"/>
    <property type="project" value="TreeGrafter"/>
</dbReference>
<evidence type="ECO:0000256" key="1">
    <source>
        <dbReference type="ARBA" id="ARBA00004651"/>
    </source>
</evidence>
<accession>A0A8D4UUX3</accession>
<dbReference type="Pfam" id="PF00122">
    <property type="entry name" value="E1-E2_ATPase"/>
    <property type="match status" value="1"/>
</dbReference>
<keyword evidence="16" id="KW-0406">Ion transport</keyword>
<evidence type="ECO:0000256" key="8">
    <source>
        <dbReference type="ARBA" id="ARBA00022737"/>
    </source>
</evidence>
<dbReference type="GO" id="GO:0016887">
    <property type="term" value="F:ATP hydrolysis activity"/>
    <property type="evidence" value="ECO:0007669"/>
    <property type="project" value="InterPro"/>
</dbReference>
<feature type="transmembrane region" description="Helical" evidence="21">
    <location>
        <begin position="173"/>
        <end position="191"/>
    </location>
</feature>
<evidence type="ECO:0000256" key="10">
    <source>
        <dbReference type="ARBA" id="ARBA00022796"/>
    </source>
</evidence>
<dbReference type="NCBIfam" id="TIGR01511">
    <property type="entry name" value="ATPase-IB1_Cu"/>
    <property type="match status" value="1"/>
</dbReference>
<dbReference type="GO" id="GO:0043682">
    <property type="term" value="F:P-type divalent copper transporter activity"/>
    <property type="evidence" value="ECO:0007669"/>
    <property type="project" value="TreeGrafter"/>
</dbReference>
<dbReference type="CDD" id="cd00371">
    <property type="entry name" value="HMA"/>
    <property type="match status" value="4"/>
</dbReference>
<feature type="domain" description="HMA" evidence="22">
    <location>
        <begin position="941"/>
        <end position="1006"/>
    </location>
</feature>
<evidence type="ECO:0000256" key="13">
    <source>
        <dbReference type="ARBA" id="ARBA00022967"/>
    </source>
</evidence>
<dbReference type="NCBIfam" id="TIGR01525">
    <property type="entry name" value="ATPase-IB_hvy"/>
    <property type="match status" value="1"/>
</dbReference>
<keyword evidence="9 21" id="KW-0547">Nucleotide-binding</keyword>
<dbReference type="InterPro" id="IPR023298">
    <property type="entry name" value="ATPase_P-typ_TM_dom_sf"/>
</dbReference>
<evidence type="ECO:0000313" key="24">
    <source>
        <dbReference type="Proteomes" id="UP000320585"/>
    </source>
</evidence>
<dbReference type="GO" id="GO:0005524">
    <property type="term" value="F:ATP binding"/>
    <property type="evidence" value="ECO:0007669"/>
    <property type="project" value="UniProtKB-UniRule"/>
</dbReference>
<evidence type="ECO:0000256" key="21">
    <source>
        <dbReference type="RuleBase" id="RU362081"/>
    </source>
</evidence>
<dbReference type="InterPro" id="IPR017969">
    <property type="entry name" value="Heavy-metal-associated_CS"/>
</dbReference>
<evidence type="ECO:0000256" key="17">
    <source>
        <dbReference type="ARBA" id="ARBA00023136"/>
    </source>
</evidence>
<evidence type="ECO:0000256" key="15">
    <source>
        <dbReference type="ARBA" id="ARBA00023008"/>
    </source>
</evidence>
<organism evidence="23 24">
    <name type="scientific">Dialister hominis</name>
    <dbReference type="NCBI Taxonomy" id="2582419"/>
    <lineage>
        <taxon>Bacteria</taxon>
        <taxon>Bacillati</taxon>
        <taxon>Bacillota</taxon>
        <taxon>Negativicutes</taxon>
        <taxon>Veillonellales</taxon>
        <taxon>Veillonellaceae</taxon>
        <taxon>Dialister</taxon>
    </lineage>
</organism>
<dbReference type="InterPro" id="IPR018303">
    <property type="entry name" value="ATPase_P-typ_P_site"/>
</dbReference>
<dbReference type="Gene3D" id="2.70.150.10">
    <property type="entry name" value="Calcium-transporting ATPase, cytoplasmic transduction domain A"/>
    <property type="match status" value="1"/>
</dbReference>
<feature type="transmembrane region" description="Helical" evidence="21">
    <location>
        <begin position="394"/>
        <end position="418"/>
    </location>
</feature>
<dbReference type="SFLD" id="SFLDS00003">
    <property type="entry name" value="Haloacid_Dehalogenase"/>
    <property type="match status" value="1"/>
</dbReference>
<dbReference type="InterPro" id="IPR059000">
    <property type="entry name" value="ATPase_P-type_domA"/>
</dbReference>
<dbReference type="AlphaFoldDB" id="A0A8D4UUX3"/>
<dbReference type="InterPro" id="IPR036412">
    <property type="entry name" value="HAD-like_sf"/>
</dbReference>
<feature type="transmembrane region" description="Helical" evidence="21">
    <location>
        <begin position="103"/>
        <end position="123"/>
    </location>
</feature>
<evidence type="ECO:0000256" key="12">
    <source>
        <dbReference type="ARBA" id="ARBA00022842"/>
    </source>
</evidence>
<dbReference type="SUPFAM" id="SSF81653">
    <property type="entry name" value="Calcium ATPase, transduction domain A"/>
    <property type="match status" value="1"/>
</dbReference>
<dbReference type="SFLD" id="SFLDF00027">
    <property type="entry name" value="p-type_atpase"/>
    <property type="match status" value="1"/>
</dbReference>
<evidence type="ECO:0000256" key="20">
    <source>
        <dbReference type="ARBA" id="ARBA00049289"/>
    </source>
</evidence>
<keyword evidence="21" id="KW-1003">Cell membrane</keyword>
<evidence type="ECO:0000256" key="4">
    <source>
        <dbReference type="ARBA" id="ARBA00015102"/>
    </source>
</evidence>
<evidence type="ECO:0000313" key="23">
    <source>
        <dbReference type="EMBL" id="BBK25438.1"/>
    </source>
</evidence>
<evidence type="ECO:0000256" key="18">
    <source>
        <dbReference type="ARBA" id="ARBA00029719"/>
    </source>
</evidence>
<comment type="catalytic activity">
    <reaction evidence="20">
        <text>Cu(+)(in) + ATP + H2O = Cu(+)(out) + ADP + phosphate + H(+)</text>
        <dbReference type="Rhea" id="RHEA:25792"/>
        <dbReference type="ChEBI" id="CHEBI:15377"/>
        <dbReference type="ChEBI" id="CHEBI:15378"/>
        <dbReference type="ChEBI" id="CHEBI:30616"/>
        <dbReference type="ChEBI" id="CHEBI:43474"/>
        <dbReference type="ChEBI" id="CHEBI:49552"/>
        <dbReference type="ChEBI" id="CHEBI:456216"/>
        <dbReference type="EC" id="7.2.2.8"/>
    </reaction>
</comment>
<dbReference type="KEGG" id="dho:Dia5BBH33_13730"/>
<dbReference type="InterPro" id="IPR036163">
    <property type="entry name" value="HMA_dom_sf"/>
</dbReference>
<keyword evidence="17 21" id="KW-0472">Membrane</keyword>
<comment type="similarity">
    <text evidence="2 21">Belongs to the cation transport ATPase (P-type) (TC 3.A.3) family. Type IB subfamily.</text>
</comment>
<dbReference type="EMBL" id="AP019697">
    <property type="protein sequence ID" value="BBK25438.1"/>
    <property type="molecule type" value="Genomic_DNA"/>
</dbReference>
<dbReference type="Gene3D" id="3.40.50.1000">
    <property type="entry name" value="HAD superfamily/HAD-like"/>
    <property type="match status" value="1"/>
</dbReference>
<dbReference type="GO" id="GO:0005507">
    <property type="term" value="F:copper ion binding"/>
    <property type="evidence" value="ECO:0007669"/>
    <property type="project" value="InterPro"/>
</dbReference>
<feature type="transmembrane region" description="Helical" evidence="21">
    <location>
        <begin position="135"/>
        <end position="152"/>
    </location>
</feature>
<feature type="transmembrane region" description="Helical" evidence="21">
    <location>
        <begin position="211"/>
        <end position="229"/>
    </location>
</feature>
<evidence type="ECO:0000259" key="22">
    <source>
        <dbReference type="PROSITE" id="PS50846"/>
    </source>
</evidence>
<dbReference type="EC" id="7.2.2.8" evidence="3"/>
<dbReference type="Pfam" id="PF00702">
    <property type="entry name" value="Hydrolase"/>
    <property type="match status" value="1"/>
</dbReference>
<feature type="domain" description="HMA" evidence="22">
    <location>
        <begin position="793"/>
        <end position="858"/>
    </location>
</feature>
<keyword evidence="15" id="KW-0186">Copper</keyword>
<evidence type="ECO:0000256" key="7">
    <source>
        <dbReference type="ARBA" id="ARBA00022723"/>
    </source>
</evidence>
<dbReference type="CDD" id="cd02094">
    <property type="entry name" value="P-type_ATPase_Cu-like"/>
    <property type="match status" value="1"/>
</dbReference>
<dbReference type="InterPro" id="IPR006121">
    <property type="entry name" value="HMA_dom"/>
</dbReference>
<evidence type="ECO:0000256" key="2">
    <source>
        <dbReference type="ARBA" id="ARBA00006024"/>
    </source>
</evidence>
<keyword evidence="13" id="KW-1278">Translocase</keyword>
<dbReference type="InterPro" id="IPR008250">
    <property type="entry name" value="ATPase_P-typ_transduc_dom_A_sf"/>
</dbReference>
<feature type="domain" description="HMA" evidence="22">
    <location>
        <begin position="865"/>
        <end position="930"/>
    </location>
</feature>
<keyword evidence="8" id="KW-0677">Repeat</keyword>
<evidence type="ECO:0000256" key="16">
    <source>
        <dbReference type="ARBA" id="ARBA00023065"/>
    </source>
</evidence>
<dbReference type="PANTHER" id="PTHR43520">
    <property type="entry name" value="ATP7, ISOFORM B"/>
    <property type="match status" value="1"/>
</dbReference>
<feature type="transmembrane region" description="Helical" evidence="21">
    <location>
        <begin position="363"/>
        <end position="382"/>
    </location>
</feature>
<dbReference type="NCBIfam" id="TIGR01494">
    <property type="entry name" value="ATPase_P-type"/>
    <property type="match status" value="1"/>
</dbReference>
<protein>
    <recommendedName>
        <fullName evidence="4">Copper-exporting P-type ATPase</fullName>
        <ecNumber evidence="3">7.2.2.8</ecNumber>
    </recommendedName>
    <alternativeName>
        <fullName evidence="18">Copper-exporting P-type ATPase A</fullName>
    </alternativeName>
    <alternativeName>
        <fullName evidence="19">Cu(+)-exporting ATPase</fullName>
    </alternativeName>
</protein>
<dbReference type="InterPro" id="IPR023299">
    <property type="entry name" value="ATPase_P-typ_cyto_dom_N"/>
</dbReference>
<comment type="subcellular location">
    <subcellularLocation>
        <location evidence="1">Cell membrane</location>
        <topology evidence="1">Multi-pass membrane protein</topology>
    </subcellularLocation>
</comment>
<dbReference type="Proteomes" id="UP000320585">
    <property type="component" value="Chromosome"/>
</dbReference>
<dbReference type="FunFam" id="2.70.150.10:FF:000002">
    <property type="entry name" value="Copper-transporting ATPase 1, putative"/>
    <property type="match status" value="1"/>
</dbReference>
<dbReference type="GO" id="GO:0140581">
    <property type="term" value="F:P-type monovalent copper transporter activity"/>
    <property type="evidence" value="ECO:0007669"/>
    <property type="project" value="UniProtKB-EC"/>
</dbReference>
<keyword evidence="24" id="KW-1185">Reference proteome</keyword>
<dbReference type="SUPFAM" id="SSF56784">
    <property type="entry name" value="HAD-like"/>
    <property type="match status" value="1"/>
</dbReference>
<keyword evidence="6 21" id="KW-0812">Transmembrane</keyword>
<feature type="transmembrane region" description="Helical" evidence="21">
    <location>
        <begin position="703"/>
        <end position="724"/>
    </location>
</feature>
<dbReference type="PRINTS" id="PR00120">
    <property type="entry name" value="HATPASE"/>
</dbReference>
<dbReference type="PANTHER" id="PTHR43520:SF8">
    <property type="entry name" value="P-TYPE CU(+) TRANSPORTER"/>
    <property type="match status" value="1"/>
</dbReference>
<dbReference type="PROSITE" id="PS50846">
    <property type="entry name" value="HMA_2"/>
    <property type="match status" value="4"/>
</dbReference>
<dbReference type="InterPro" id="IPR023214">
    <property type="entry name" value="HAD_sf"/>
</dbReference>
<sequence length="1010" mass="107444">MSEKENKCQYMVTGMTCAACQAHVEKAVSKVPGVDKVTVSLLMNSMSVEGSASADSVVAAVEAAGYGAKPMDSEVKRGSTSGSLAAEEEALKDRETPKLKKRLILSLVFLAVLMYLSMGHNMLGFPVPSFLDGNYIGLGITQMILALIVMFVNRAFFTSGFRSLFQGAPNMDALVALGSGVSFLWSLSVLYKMTYFAMQGESIDMLYRGQLYFESAAMIPALITVGKLLESLSKGRTTDALKGLMKLAPETANIERDGMVVTVGISEVKPGDIFVVKPGESIPVDGKIIEGETAVDASALTGESVPVDKGAGDTVSTATINTTGFIRVKATRVGEDTTFSQIVHMVSDAAATKAPIARIADKVSAVFVPAVIGVAIVVFIIWKFLGADTATALEYAICVLVISCPCALGLATPVAIMVGNGMGAKNGILFKTSEDLENAGKVKIVALDKTGTITTGRPEVTDIVPAEGVSEEELLTTAYSLEGKSEHPLARAIVEEGEKRNLKAHAMDNFRIVSGSGLLASDEGVSVHGGSLDYISSYVSLGSLKEKAEALADEGKTPLFFEKGKKLLGMIAVADAIKEDSARAIRMLHDMGIETVMVTGDNEKTAKTIAKKAGVDRVIAGVLPSGKEEVIRELQKRGRVAMVGDGINDAPALTRADTGIAIGAGTDVAIDSAGIVLINSRLTDVAAAIRLSRKTLKNIYENLFWAFAYNVILIPVAAGLYPGIHMSPMWGAAAMSLSSFTVCMNALRLNFFKMKDGEESGEATKGNAPVKEAPVFKKEAPKTASAPSKDNLKKEVLHVEGMMCENCERHVKEALEALPFIESAKADHVKGTVDITSDGEPDRKAMEDAISKAGYTLKDEPSTEGKATVLVGGMMCENCEKHVKKALESLPFIESASADHTTGRVAITYSSQPVEEEMKDVISKADYEYQGIEFPKEENKMKETVKIEGMMCNHCEATVKKALEALDGVDSAEVSHEKGTAVLSVSKAVADADIQKAVEDKDYKFVGIEK</sequence>
<name>A0A8D4UUX3_9FIRM</name>
<keyword evidence="10" id="KW-0187">Copper transport</keyword>
<dbReference type="PROSITE" id="PS01047">
    <property type="entry name" value="HMA_1"/>
    <property type="match status" value="1"/>
</dbReference>
<dbReference type="SFLD" id="SFLDG00002">
    <property type="entry name" value="C1.7:_P-type_atpase_like"/>
    <property type="match status" value="1"/>
</dbReference>
<keyword evidence="7 21" id="KW-0479">Metal-binding</keyword>